<evidence type="ECO:0000313" key="1">
    <source>
        <dbReference type="EMBL" id="POI20706.1"/>
    </source>
</evidence>
<protein>
    <submittedName>
        <fullName evidence="1">Uncharacterized protein</fullName>
    </submittedName>
</protein>
<proteinExistence type="predicted"/>
<dbReference type="Proteomes" id="UP000237246">
    <property type="component" value="Unassembled WGS sequence"/>
</dbReference>
<sequence>TRLKKVAHVGRQLLLLVHVFPSLR</sequence>
<dbReference type="EMBL" id="PPHD01079262">
    <property type="protein sequence ID" value="POI20706.1"/>
    <property type="molecule type" value="Genomic_DNA"/>
</dbReference>
<reference evidence="1 2" key="1">
    <citation type="submission" date="2018-01" db="EMBL/GenBank/DDBJ databases">
        <title>Comparison of the Chinese Bamboo Partridge and Red Junglefowl genome sequences highlights the importance of demography in genome evolution.</title>
        <authorList>
            <person name="Tiley G.P."/>
            <person name="Kimball R.T."/>
            <person name="Braun E.L."/>
            <person name="Burleigh J.G."/>
        </authorList>
    </citation>
    <scope>NUCLEOTIDE SEQUENCE [LARGE SCALE GENOMIC DNA]</scope>
    <source>
        <strain evidence="1">RTK389</strain>
        <tissue evidence="1">Blood</tissue>
    </source>
</reference>
<dbReference type="AlphaFoldDB" id="A0A2P4S9A9"/>
<organism evidence="1 2">
    <name type="scientific">Bambusicola thoracicus</name>
    <name type="common">Chinese bamboo-partridge</name>
    <name type="synonym">Perdix thoracica</name>
    <dbReference type="NCBI Taxonomy" id="9083"/>
    <lineage>
        <taxon>Eukaryota</taxon>
        <taxon>Metazoa</taxon>
        <taxon>Chordata</taxon>
        <taxon>Craniata</taxon>
        <taxon>Vertebrata</taxon>
        <taxon>Euteleostomi</taxon>
        <taxon>Archelosauria</taxon>
        <taxon>Archosauria</taxon>
        <taxon>Dinosauria</taxon>
        <taxon>Saurischia</taxon>
        <taxon>Theropoda</taxon>
        <taxon>Coelurosauria</taxon>
        <taxon>Aves</taxon>
        <taxon>Neognathae</taxon>
        <taxon>Galloanserae</taxon>
        <taxon>Galliformes</taxon>
        <taxon>Phasianidae</taxon>
        <taxon>Perdicinae</taxon>
        <taxon>Bambusicola</taxon>
    </lineage>
</organism>
<evidence type="ECO:0000313" key="2">
    <source>
        <dbReference type="Proteomes" id="UP000237246"/>
    </source>
</evidence>
<keyword evidence="2" id="KW-1185">Reference proteome</keyword>
<gene>
    <name evidence="1" type="ORF">CIB84_015547</name>
</gene>
<feature type="non-terminal residue" evidence="1">
    <location>
        <position position="1"/>
    </location>
</feature>
<name>A0A2P4S9A9_BAMTH</name>
<comment type="caution">
    <text evidence="1">The sequence shown here is derived from an EMBL/GenBank/DDBJ whole genome shotgun (WGS) entry which is preliminary data.</text>
</comment>
<accession>A0A2P4S9A9</accession>